<dbReference type="SUPFAM" id="SSF103473">
    <property type="entry name" value="MFS general substrate transporter"/>
    <property type="match status" value="1"/>
</dbReference>
<comment type="similarity">
    <text evidence="2 7">Belongs to the major facilitator superfamily. Sugar transporter (TC 2.A.1.1) family.</text>
</comment>
<feature type="transmembrane region" description="Helical" evidence="8">
    <location>
        <begin position="118"/>
        <end position="139"/>
    </location>
</feature>
<evidence type="ECO:0000256" key="2">
    <source>
        <dbReference type="ARBA" id="ARBA00010992"/>
    </source>
</evidence>
<feature type="transmembrane region" description="Helical" evidence="8">
    <location>
        <begin position="21"/>
        <end position="40"/>
    </location>
</feature>
<feature type="transmembrane region" description="Helical" evidence="8">
    <location>
        <begin position="60"/>
        <end position="81"/>
    </location>
</feature>
<keyword evidence="6 8" id="KW-0472">Membrane</keyword>
<dbReference type="InterPro" id="IPR020846">
    <property type="entry name" value="MFS_dom"/>
</dbReference>
<dbReference type="EMBL" id="CP110615">
    <property type="protein sequence ID" value="UZJ25745.1"/>
    <property type="molecule type" value="Genomic_DNA"/>
</dbReference>
<proteinExistence type="inferred from homology"/>
<dbReference type="PROSITE" id="PS50850">
    <property type="entry name" value="MFS"/>
    <property type="match status" value="1"/>
</dbReference>
<dbReference type="NCBIfam" id="TIGR00879">
    <property type="entry name" value="SP"/>
    <property type="match status" value="1"/>
</dbReference>
<keyword evidence="4 8" id="KW-0812">Transmembrane</keyword>
<feature type="transmembrane region" description="Helical" evidence="8">
    <location>
        <begin position="275"/>
        <end position="298"/>
    </location>
</feature>
<keyword evidence="3 7" id="KW-0813">Transport</keyword>
<dbReference type="PANTHER" id="PTHR48020:SF12">
    <property type="entry name" value="PROTON MYO-INOSITOL COTRANSPORTER"/>
    <property type="match status" value="1"/>
</dbReference>
<dbReference type="Pfam" id="PF00083">
    <property type="entry name" value="Sugar_tr"/>
    <property type="match status" value="1"/>
</dbReference>
<feature type="transmembrane region" description="Helical" evidence="8">
    <location>
        <begin position="151"/>
        <end position="173"/>
    </location>
</feature>
<keyword evidence="11" id="KW-1185">Reference proteome</keyword>
<feature type="domain" description="Major facilitator superfamily (MFS) profile" evidence="9">
    <location>
        <begin position="27"/>
        <end position="469"/>
    </location>
</feature>
<feature type="transmembrane region" description="Helical" evidence="8">
    <location>
        <begin position="313"/>
        <end position="334"/>
    </location>
</feature>
<feature type="transmembrane region" description="Helical" evidence="8">
    <location>
        <begin position="93"/>
        <end position="112"/>
    </location>
</feature>
<organism evidence="10 11">
    <name type="scientific">Rhodococcus antarcticus</name>
    <dbReference type="NCBI Taxonomy" id="2987751"/>
    <lineage>
        <taxon>Bacteria</taxon>
        <taxon>Bacillati</taxon>
        <taxon>Actinomycetota</taxon>
        <taxon>Actinomycetes</taxon>
        <taxon>Mycobacteriales</taxon>
        <taxon>Nocardiaceae</taxon>
        <taxon>Rhodococcus</taxon>
    </lineage>
</organism>
<comment type="subcellular location">
    <subcellularLocation>
        <location evidence="1">Cell membrane</location>
        <topology evidence="1">Multi-pass membrane protein</topology>
    </subcellularLocation>
</comment>
<name>A0ABY6P269_9NOCA</name>
<dbReference type="InterPro" id="IPR036259">
    <property type="entry name" value="MFS_trans_sf"/>
</dbReference>
<dbReference type="RefSeq" id="WP_265383849.1">
    <property type="nucleotide sequence ID" value="NZ_CP110615.1"/>
</dbReference>
<dbReference type="Gene3D" id="1.20.1250.20">
    <property type="entry name" value="MFS general substrate transporter like domains"/>
    <property type="match status" value="2"/>
</dbReference>
<dbReference type="InterPro" id="IPR005828">
    <property type="entry name" value="MFS_sugar_transport-like"/>
</dbReference>
<dbReference type="InterPro" id="IPR003663">
    <property type="entry name" value="Sugar/inositol_transpt"/>
</dbReference>
<feature type="transmembrane region" description="Helical" evidence="8">
    <location>
        <begin position="381"/>
        <end position="404"/>
    </location>
</feature>
<feature type="transmembrane region" description="Helical" evidence="8">
    <location>
        <begin position="341"/>
        <end position="361"/>
    </location>
</feature>
<evidence type="ECO:0000256" key="8">
    <source>
        <dbReference type="SAM" id="Phobius"/>
    </source>
</evidence>
<evidence type="ECO:0000256" key="5">
    <source>
        <dbReference type="ARBA" id="ARBA00022989"/>
    </source>
</evidence>
<feature type="transmembrane region" description="Helical" evidence="8">
    <location>
        <begin position="193"/>
        <end position="212"/>
    </location>
</feature>
<evidence type="ECO:0000259" key="9">
    <source>
        <dbReference type="PROSITE" id="PS50850"/>
    </source>
</evidence>
<protein>
    <submittedName>
        <fullName evidence="10">Sugar porter family MFS transporter</fullName>
    </submittedName>
</protein>
<evidence type="ECO:0000256" key="3">
    <source>
        <dbReference type="ARBA" id="ARBA00022448"/>
    </source>
</evidence>
<feature type="transmembrane region" description="Helical" evidence="8">
    <location>
        <begin position="416"/>
        <end position="435"/>
    </location>
</feature>
<evidence type="ECO:0000256" key="7">
    <source>
        <dbReference type="RuleBase" id="RU003346"/>
    </source>
</evidence>
<accession>A0ABY6P269</accession>
<dbReference type="Proteomes" id="UP001164965">
    <property type="component" value="Chromosome"/>
</dbReference>
<evidence type="ECO:0000313" key="10">
    <source>
        <dbReference type="EMBL" id="UZJ25745.1"/>
    </source>
</evidence>
<dbReference type="PANTHER" id="PTHR48020">
    <property type="entry name" value="PROTON MYO-INOSITOL COTRANSPORTER"/>
    <property type="match status" value="1"/>
</dbReference>
<dbReference type="PRINTS" id="PR00171">
    <property type="entry name" value="SUGRTRNSPORT"/>
</dbReference>
<gene>
    <name evidence="10" type="ORF">RHODO2019_04670</name>
</gene>
<reference evidence="10" key="1">
    <citation type="submission" date="2022-10" db="EMBL/GenBank/DDBJ databases">
        <title>Rhodococcus sp.75.</title>
        <authorList>
            <person name="Sun M."/>
        </authorList>
    </citation>
    <scope>NUCLEOTIDE SEQUENCE</scope>
    <source>
        <strain evidence="10">75</strain>
    </source>
</reference>
<evidence type="ECO:0000256" key="1">
    <source>
        <dbReference type="ARBA" id="ARBA00004651"/>
    </source>
</evidence>
<feature type="transmembrane region" description="Helical" evidence="8">
    <location>
        <begin position="447"/>
        <end position="465"/>
    </location>
</feature>
<evidence type="ECO:0000313" key="11">
    <source>
        <dbReference type="Proteomes" id="UP001164965"/>
    </source>
</evidence>
<dbReference type="InterPro" id="IPR050814">
    <property type="entry name" value="Myo-inositol_Transporter"/>
</dbReference>
<dbReference type="PROSITE" id="PS00217">
    <property type="entry name" value="SUGAR_TRANSPORT_2"/>
    <property type="match status" value="1"/>
</dbReference>
<evidence type="ECO:0000256" key="6">
    <source>
        <dbReference type="ARBA" id="ARBA00023136"/>
    </source>
</evidence>
<keyword evidence="5 8" id="KW-1133">Transmembrane helix</keyword>
<dbReference type="InterPro" id="IPR005829">
    <property type="entry name" value="Sugar_transporter_CS"/>
</dbReference>
<sequence>MADTATSRADGSRSGSGQADLAHAVFFSSAAALGGFLFGYDTSVINGAVDAIQQRFEVGTAVTGLTVSLALLGAALGAWYAGALANRFGRIRVMQVSAALFVISAIGSAFPFDIIDLAFWRVIGGIAVGVASVISPAYIAEISPAAYRGRLGSMHQLAIVLGIAVSALVNYGLAQAAGGSASNQLLGVQAWQWMLLVAAVPALLYGVMTLTIPESPRYLVGLGRTEQARGILADLEGGDEEQVQSRLDEIKSSLRSDEKSRVRDLFMGPNKMVPLVLLGVALAALQQLVGINVIFYYSSSLWQSVGIGEDRSLLISVVSAGVNIAGTLVAISIIDRVGRRPLLITGSIGMTLALGTASWAFSYSQTVDGTATLPSPQGTIALVAANLFVFFFALSWGPTVWVLLSEMFPNQSRAAAVAVATSANWIANFAVTVTFPTFSDLNLSVTYAGYAAMALLSLFVVLKFVKETKGRSLEDVR</sequence>
<evidence type="ECO:0000256" key="4">
    <source>
        <dbReference type="ARBA" id="ARBA00022692"/>
    </source>
</evidence>